<protein>
    <submittedName>
        <fullName evidence="2">Uncharacterized protein</fullName>
    </submittedName>
</protein>
<name>A0AAD8UK75_GLOAC</name>
<evidence type="ECO:0000256" key="1">
    <source>
        <dbReference type="SAM" id="MobiDB-lite"/>
    </source>
</evidence>
<accession>A0AAD8UK75</accession>
<evidence type="ECO:0000313" key="2">
    <source>
        <dbReference type="EMBL" id="KAK1723260.1"/>
    </source>
</evidence>
<dbReference type="Proteomes" id="UP001244207">
    <property type="component" value="Unassembled WGS sequence"/>
</dbReference>
<keyword evidence="3" id="KW-1185">Reference proteome</keyword>
<evidence type="ECO:0000313" key="3">
    <source>
        <dbReference type="Proteomes" id="UP001244207"/>
    </source>
</evidence>
<reference evidence="2" key="1">
    <citation type="submission" date="2021-12" db="EMBL/GenBank/DDBJ databases">
        <title>Comparative genomics, transcriptomics and evolutionary studies reveal genomic signatures of adaptation to plant cell wall in hemibiotrophic fungi.</title>
        <authorList>
            <consortium name="DOE Joint Genome Institute"/>
            <person name="Baroncelli R."/>
            <person name="Diaz J.F."/>
            <person name="Benocci T."/>
            <person name="Peng M."/>
            <person name="Battaglia E."/>
            <person name="Haridas S."/>
            <person name="Andreopoulos W."/>
            <person name="Labutti K."/>
            <person name="Pangilinan J."/>
            <person name="Floch G.L."/>
            <person name="Makela M.R."/>
            <person name="Henrissat B."/>
            <person name="Grigoriev I.V."/>
            <person name="Crouch J.A."/>
            <person name="De Vries R.P."/>
            <person name="Sukno S.A."/>
            <person name="Thon M.R."/>
        </authorList>
    </citation>
    <scope>NUCLEOTIDE SEQUENCE</scope>
    <source>
        <strain evidence="2">CBS 112980</strain>
    </source>
</reference>
<comment type="caution">
    <text evidence="2">The sequence shown here is derived from an EMBL/GenBank/DDBJ whole genome shotgun (WGS) entry which is preliminary data.</text>
</comment>
<organism evidence="2 3">
    <name type="scientific">Glomerella acutata</name>
    <name type="common">Colletotrichum acutatum</name>
    <dbReference type="NCBI Taxonomy" id="27357"/>
    <lineage>
        <taxon>Eukaryota</taxon>
        <taxon>Fungi</taxon>
        <taxon>Dikarya</taxon>
        <taxon>Ascomycota</taxon>
        <taxon>Pezizomycotina</taxon>
        <taxon>Sordariomycetes</taxon>
        <taxon>Hypocreomycetidae</taxon>
        <taxon>Glomerellales</taxon>
        <taxon>Glomerellaceae</taxon>
        <taxon>Colletotrichum</taxon>
        <taxon>Colletotrichum acutatum species complex</taxon>
    </lineage>
</organism>
<gene>
    <name evidence="2" type="ORF">BDZ83DRAFT_626608</name>
</gene>
<feature type="region of interest" description="Disordered" evidence="1">
    <location>
        <begin position="1"/>
        <end position="44"/>
    </location>
</feature>
<sequence length="82" mass="8896">MGKGMDSFQHRPRSAVEPSVVEQKCCHSSDSASRRRIKKGGIDDGSSLSLACVRPLVCPPFLMPSVSVFHPSQALVINRTNT</sequence>
<proteinExistence type="predicted"/>
<dbReference type="GeneID" id="85392474"/>
<dbReference type="AlphaFoldDB" id="A0AAD8UK75"/>
<dbReference type="EMBL" id="JAHMHS010000067">
    <property type="protein sequence ID" value="KAK1723260.1"/>
    <property type="molecule type" value="Genomic_DNA"/>
</dbReference>
<dbReference type="RefSeq" id="XP_060363315.1">
    <property type="nucleotide sequence ID" value="XM_060508575.1"/>
</dbReference>